<dbReference type="EMBL" id="CAJC01000135">
    <property type="protein sequence ID" value="CCI52972.1"/>
    <property type="molecule type" value="Genomic_DNA"/>
</dbReference>
<feature type="domain" description="N-acetyltransferase" evidence="1">
    <location>
        <begin position="24"/>
        <end position="174"/>
    </location>
</feature>
<dbReference type="Pfam" id="PF13380">
    <property type="entry name" value="CoA_binding_2"/>
    <property type="match status" value="1"/>
</dbReference>
<dbReference type="InterPro" id="IPR016181">
    <property type="entry name" value="Acyl_CoA_acyltransferase"/>
</dbReference>
<comment type="caution">
    <text evidence="2">The sequence shown here is derived from an EMBL/GenBank/DDBJ whole genome shotgun (WGS) entry which is preliminary data.</text>
</comment>
<name>A0A077MDL0_9MICO</name>
<dbReference type="SUPFAM" id="SSF55729">
    <property type="entry name" value="Acyl-CoA N-acyltransferases (Nat)"/>
    <property type="match status" value="1"/>
</dbReference>
<keyword evidence="3" id="KW-1185">Reference proteome</keyword>
<dbReference type="InterPro" id="IPR032875">
    <property type="entry name" value="Succ_CoA_lig_flav_dom"/>
</dbReference>
<dbReference type="Proteomes" id="UP000035720">
    <property type="component" value="Unassembled WGS sequence"/>
</dbReference>
<sequence length="894" mass="95886">MAEDVVQYPLEWEADVVLRDGGVAHLRPIQPEDAEAIVRFHERQSDESIYLRFFAPIRQLSERDLRRFTNVDHDDRVALVATHRGEIIGVGRYDKITPTDAEVAFNVSDRHQGKGIGSVLLEHLAAIGREEGLTSFSAEVLPQNGKMLKVFADAGYSVSRRIEDGVVQVHFDIEPTEKSEEVRLAREHRAESLSIARLLAPRTIALVGASREEGRVGHVLLRHLRDGGFTGDLYAVNPHADDILGVPTVDRLGAIEGPVDLVVIAVPAEKVLDVVDECAAADVHALVIVSAGFAESREKAGLKLERQVLRRARDSGMRIVGPTSFGLVNTSPEVSMNASFAPSMPGRGHFGLFSQSGPLGIAVLESAHRRGLGLSSFASVGNRLDVSGNDLMQFWMDDPATHAVGLYLESMGNPRKFSRIARRLALAKPVVVIKPGISRYGAPPGHRVRDTEVAPEAFAAMLGQAGAIHVENIHQMFDVAQVLIHQPESSGSRVAIVANSAQLAQLAAETSVSWGLDIVGNPTSVPPDSELDAFLRAVGEATHRPDVDAVFLCFAPPVEPVTEETLDALRSAVAGSDKTCVATVIGSYGVSGGLAHRAPTGGGAGETVDPARELPFYTTPEDAARALAAATRYAAWRRRDKGTLLPRQGVDRAAADALIEPILAQCPEGRDLTEDEVWRLLAAYGIDLWSRLPALTEDEAVDAARTLGYPVVLKSTSPLVRAQSVLTGVRIDLQDDAAVRAAFRSLSQALAPFDADHFVVQRMALQGVSTVVACSEDRLFGPVVRFSLAGISTDVLGDIGYRIPPLTDVDVTDLIGSIKGARLLDGYRGAPAVNRRALADIIGRVSMLGDDFSEIASIELNPVVVHPGGVQVLGATATIAKRAKRKDAGRRTLT</sequence>
<dbReference type="PROSITE" id="PS51186">
    <property type="entry name" value="GNAT"/>
    <property type="match status" value="1"/>
</dbReference>
<dbReference type="InterPro" id="IPR016102">
    <property type="entry name" value="Succinyl-CoA_synth-like"/>
</dbReference>
<dbReference type="InterPro" id="IPR013815">
    <property type="entry name" value="ATP_grasp_subdomain_1"/>
</dbReference>
<dbReference type="InterPro" id="IPR036291">
    <property type="entry name" value="NAD(P)-bd_dom_sf"/>
</dbReference>
<organism evidence="2 3">
    <name type="scientific">Nostocoides jenkinsii Ben 74</name>
    <dbReference type="NCBI Taxonomy" id="1193518"/>
    <lineage>
        <taxon>Bacteria</taxon>
        <taxon>Bacillati</taxon>
        <taxon>Actinomycetota</taxon>
        <taxon>Actinomycetes</taxon>
        <taxon>Micrococcales</taxon>
        <taxon>Intrasporangiaceae</taxon>
        <taxon>Nostocoides</taxon>
    </lineage>
</organism>
<dbReference type="Gene3D" id="3.40.50.720">
    <property type="entry name" value="NAD(P)-binding Rossmann-like Domain"/>
    <property type="match status" value="1"/>
</dbReference>
<dbReference type="GO" id="GO:0016747">
    <property type="term" value="F:acyltransferase activity, transferring groups other than amino-acyl groups"/>
    <property type="evidence" value="ECO:0007669"/>
    <property type="project" value="InterPro"/>
</dbReference>
<dbReference type="Pfam" id="PF13607">
    <property type="entry name" value="Succ_CoA_lig"/>
    <property type="match status" value="1"/>
</dbReference>
<dbReference type="AlphaFoldDB" id="A0A077MDL0"/>
<dbReference type="CDD" id="cd04301">
    <property type="entry name" value="NAT_SF"/>
    <property type="match status" value="1"/>
</dbReference>
<dbReference type="SUPFAM" id="SSF52210">
    <property type="entry name" value="Succinyl-CoA synthetase domains"/>
    <property type="match status" value="2"/>
</dbReference>
<protein>
    <recommendedName>
        <fullName evidence="1">N-acetyltransferase domain-containing protein</fullName>
    </recommendedName>
</protein>
<dbReference type="OrthoDB" id="190266at2"/>
<dbReference type="SUPFAM" id="SSF51735">
    <property type="entry name" value="NAD(P)-binding Rossmann-fold domains"/>
    <property type="match status" value="1"/>
</dbReference>
<evidence type="ECO:0000313" key="2">
    <source>
        <dbReference type="EMBL" id="CCI52972.1"/>
    </source>
</evidence>
<evidence type="ECO:0000313" key="3">
    <source>
        <dbReference type="Proteomes" id="UP000035720"/>
    </source>
</evidence>
<dbReference type="InterPro" id="IPR003781">
    <property type="entry name" value="CoA-bd"/>
</dbReference>
<dbReference type="Gene3D" id="3.40.50.261">
    <property type="entry name" value="Succinyl-CoA synthetase domains"/>
    <property type="match status" value="2"/>
</dbReference>
<gene>
    <name evidence="2" type="ORF">BN13_260017</name>
</gene>
<dbReference type="Gene3D" id="3.30.470.20">
    <property type="entry name" value="ATP-grasp fold, B domain"/>
    <property type="match status" value="1"/>
</dbReference>
<dbReference type="SMART" id="SM00881">
    <property type="entry name" value="CoA_binding"/>
    <property type="match status" value="1"/>
</dbReference>
<dbReference type="RefSeq" id="WP_048545273.1">
    <property type="nucleotide sequence ID" value="NZ_HF571038.1"/>
</dbReference>
<dbReference type="Gene3D" id="3.30.1490.20">
    <property type="entry name" value="ATP-grasp fold, A domain"/>
    <property type="match status" value="1"/>
</dbReference>
<dbReference type="Pfam" id="PF00583">
    <property type="entry name" value="Acetyltransf_1"/>
    <property type="match status" value="1"/>
</dbReference>
<proteinExistence type="predicted"/>
<dbReference type="STRING" id="1193518.BN13_260017"/>
<dbReference type="Gene3D" id="3.40.630.30">
    <property type="match status" value="1"/>
</dbReference>
<dbReference type="Pfam" id="PF13549">
    <property type="entry name" value="ATP-grasp_5"/>
    <property type="match status" value="1"/>
</dbReference>
<dbReference type="GO" id="GO:0005524">
    <property type="term" value="F:ATP binding"/>
    <property type="evidence" value="ECO:0007669"/>
    <property type="project" value="InterPro"/>
</dbReference>
<reference evidence="2 3" key="1">
    <citation type="journal article" date="2013" name="ISME J.">
        <title>A metabolic model for members of the genus Tetrasphaera involved in enhanced biological phosphorus removal.</title>
        <authorList>
            <person name="Kristiansen R."/>
            <person name="Nguyen H.T.T."/>
            <person name="Saunders A.M."/>
            <person name="Nielsen J.L."/>
            <person name="Wimmer R."/>
            <person name="Le V.Q."/>
            <person name="McIlroy S.J."/>
            <person name="Petrovski S."/>
            <person name="Seviour R.J."/>
            <person name="Calteau A."/>
            <person name="Nielsen K.L."/>
            <person name="Nielsen P.H."/>
        </authorList>
    </citation>
    <scope>NUCLEOTIDE SEQUENCE [LARGE SCALE GENOMIC DNA]</scope>
    <source>
        <strain evidence="2 3">Ben 74</strain>
    </source>
</reference>
<evidence type="ECO:0000259" key="1">
    <source>
        <dbReference type="PROSITE" id="PS51186"/>
    </source>
</evidence>
<dbReference type="PANTHER" id="PTHR42793">
    <property type="entry name" value="COA BINDING DOMAIN CONTAINING PROTEIN"/>
    <property type="match status" value="1"/>
</dbReference>
<dbReference type="SUPFAM" id="SSF56059">
    <property type="entry name" value="Glutathione synthetase ATP-binding domain-like"/>
    <property type="match status" value="1"/>
</dbReference>
<dbReference type="PANTHER" id="PTHR42793:SF1">
    <property type="entry name" value="PEPTIDYL-LYSINE N-ACETYLTRANSFERASE PATZ"/>
    <property type="match status" value="1"/>
</dbReference>
<dbReference type="InterPro" id="IPR000182">
    <property type="entry name" value="GNAT_dom"/>
</dbReference>
<accession>A0A077MDL0</accession>